<dbReference type="AlphaFoldDB" id="A0A926Z4M9"/>
<dbReference type="EMBL" id="JACJPY010000002">
    <property type="protein sequence ID" value="MBD2148713.1"/>
    <property type="molecule type" value="Genomic_DNA"/>
</dbReference>
<keyword evidence="2" id="KW-1185">Reference proteome</keyword>
<sequence>MDFADTRQDLVTSAQLSSHEKFLTRMVISAMQVLREIALDCGVHIEDLTVDQIIIWTERDAKTSKPQTM</sequence>
<comment type="caution">
    <text evidence="1">The sequence shown here is derived from an EMBL/GenBank/DDBJ whole genome shotgun (WGS) entry which is preliminary data.</text>
</comment>
<evidence type="ECO:0000313" key="1">
    <source>
        <dbReference type="EMBL" id="MBD2148713.1"/>
    </source>
</evidence>
<reference evidence="1" key="2">
    <citation type="submission" date="2020-08" db="EMBL/GenBank/DDBJ databases">
        <authorList>
            <person name="Chen M."/>
            <person name="Teng W."/>
            <person name="Zhao L."/>
            <person name="Hu C."/>
            <person name="Zhou Y."/>
            <person name="Han B."/>
            <person name="Song L."/>
            <person name="Shu W."/>
        </authorList>
    </citation>
    <scope>NUCLEOTIDE SEQUENCE</scope>
    <source>
        <strain evidence="1">FACHB-1277</strain>
    </source>
</reference>
<name>A0A926Z4M9_9CYAN</name>
<reference evidence="1" key="1">
    <citation type="journal article" date="2015" name="ISME J.">
        <title>Draft Genome Sequence of Streptomyces incarnatus NRRL8089, which Produces the Nucleoside Antibiotic Sinefungin.</title>
        <authorList>
            <person name="Oshima K."/>
            <person name="Hattori M."/>
            <person name="Shimizu H."/>
            <person name="Fukuda K."/>
            <person name="Nemoto M."/>
            <person name="Inagaki K."/>
            <person name="Tamura T."/>
        </authorList>
    </citation>
    <scope>NUCLEOTIDE SEQUENCE</scope>
    <source>
        <strain evidence="1">FACHB-1277</strain>
    </source>
</reference>
<proteinExistence type="predicted"/>
<gene>
    <name evidence="1" type="ORF">H6F44_01010</name>
</gene>
<accession>A0A926Z4M9</accession>
<organism evidence="1 2">
    <name type="scientific">Pseudanabaena cinerea FACHB-1277</name>
    <dbReference type="NCBI Taxonomy" id="2949581"/>
    <lineage>
        <taxon>Bacteria</taxon>
        <taxon>Bacillati</taxon>
        <taxon>Cyanobacteriota</taxon>
        <taxon>Cyanophyceae</taxon>
        <taxon>Pseudanabaenales</taxon>
        <taxon>Pseudanabaenaceae</taxon>
        <taxon>Pseudanabaena</taxon>
        <taxon>Pseudanabaena cinerea</taxon>
    </lineage>
</organism>
<evidence type="ECO:0000313" key="2">
    <source>
        <dbReference type="Proteomes" id="UP000631421"/>
    </source>
</evidence>
<protein>
    <submittedName>
        <fullName evidence="1">Uncharacterized protein</fullName>
    </submittedName>
</protein>
<dbReference type="Proteomes" id="UP000631421">
    <property type="component" value="Unassembled WGS sequence"/>
</dbReference>